<sequence>MTLTSPPPVRLGFDWGGTKMEVIALNTAGDTLFRERCATPRGDYEGCLTRAVELVSRAETALGLDGPGASTLGFGIPGSISPRTGLVKNANSVWLNGQPLKTDLEARLDRPVRIENDANCLAVSEATDGAAAGAPVVLAVIAGTGCGTGIAIDGKAHRGANGIAGEWGAIALPWRRIDEFPGPESWTGHSGAIDQWCSGSGFEWDHAQRTGEHLSARDIMARRAAGDHAAELSYRRHADRLARALAMATNILDPDVIVLGGGLSNIDDLYKDLPGLMAPYVMSDHFETPIRKARHGDSSGVRGAAWLWGQ</sequence>
<accession>A0ABW4JRM6</accession>
<comment type="caution">
    <text evidence="1">The sequence shown here is derived from an EMBL/GenBank/DDBJ whole genome shotgun (WGS) entry which is preliminary data.</text>
</comment>
<dbReference type="InterPro" id="IPR043129">
    <property type="entry name" value="ATPase_NBD"/>
</dbReference>
<dbReference type="PANTHER" id="PTHR18964">
    <property type="entry name" value="ROK (REPRESSOR, ORF, KINASE) FAMILY"/>
    <property type="match status" value="1"/>
</dbReference>
<dbReference type="SUPFAM" id="SSF53067">
    <property type="entry name" value="Actin-like ATPase domain"/>
    <property type="match status" value="1"/>
</dbReference>
<dbReference type="Proteomes" id="UP001597327">
    <property type="component" value="Unassembled WGS sequence"/>
</dbReference>
<gene>
    <name evidence="1" type="ORF">ACFSC7_04450</name>
</gene>
<dbReference type="PANTHER" id="PTHR18964:SF174">
    <property type="entry name" value="D-ALLOSE KINASE-RELATED"/>
    <property type="match status" value="1"/>
</dbReference>
<reference evidence="2" key="1">
    <citation type="journal article" date="2019" name="Int. J. Syst. Evol. Microbiol.">
        <title>The Global Catalogue of Microorganisms (GCM) 10K type strain sequencing project: providing services to taxonomists for standard genome sequencing and annotation.</title>
        <authorList>
            <consortium name="The Broad Institute Genomics Platform"/>
            <consortium name="The Broad Institute Genome Sequencing Center for Infectious Disease"/>
            <person name="Wu L."/>
            <person name="Ma J."/>
        </authorList>
    </citation>
    <scope>NUCLEOTIDE SEQUENCE [LARGE SCALE GENOMIC DNA]</scope>
    <source>
        <strain evidence="2">JCM 3369</strain>
    </source>
</reference>
<proteinExistence type="predicted"/>
<dbReference type="CDD" id="cd24066">
    <property type="entry name" value="ASKHA_NBD_ROK_EcFRK-like"/>
    <property type="match status" value="1"/>
</dbReference>
<organism evidence="1 2">
    <name type="scientific">Roseibium aestuarii</name>
    <dbReference type="NCBI Taxonomy" id="2600299"/>
    <lineage>
        <taxon>Bacteria</taxon>
        <taxon>Pseudomonadati</taxon>
        <taxon>Pseudomonadota</taxon>
        <taxon>Alphaproteobacteria</taxon>
        <taxon>Hyphomicrobiales</taxon>
        <taxon>Stappiaceae</taxon>
        <taxon>Roseibium</taxon>
    </lineage>
</organism>
<evidence type="ECO:0000313" key="1">
    <source>
        <dbReference type="EMBL" id="MFD1694755.1"/>
    </source>
</evidence>
<dbReference type="Pfam" id="PF00480">
    <property type="entry name" value="ROK"/>
    <property type="match status" value="1"/>
</dbReference>
<name>A0ABW4JRM6_9HYPH</name>
<dbReference type="Gene3D" id="3.30.420.40">
    <property type="match status" value="2"/>
</dbReference>
<dbReference type="EMBL" id="JBHUFA010000001">
    <property type="protein sequence ID" value="MFD1694755.1"/>
    <property type="molecule type" value="Genomic_DNA"/>
</dbReference>
<evidence type="ECO:0000313" key="2">
    <source>
        <dbReference type="Proteomes" id="UP001597327"/>
    </source>
</evidence>
<dbReference type="InterPro" id="IPR000600">
    <property type="entry name" value="ROK"/>
</dbReference>
<dbReference type="RefSeq" id="WP_149891425.1">
    <property type="nucleotide sequence ID" value="NZ_JBHUFA010000001.1"/>
</dbReference>
<protein>
    <submittedName>
        <fullName evidence="1">ROK family protein</fullName>
    </submittedName>
</protein>
<keyword evidence="2" id="KW-1185">Reference proteome</keyword>